<evidence type="ECO:0000256" key="3">
    <source>
        <dbReference type="PIRSR" id="PIRSR000390-2"/>
    </source>
</evidence>
<keyword evidence="3 4" id="KW-0663">Pyridoxal phosphate</keyword>
<dbReference type="InterPro" id="IPR015421">
    <property type="entry name" value="PyrdxlP-dep_Trfase_major"/>
</dbReference>
<dbReference type="GO" id="GO:0000271">
    <property type="term" value="P:polysaccharide biosynthetic process"/>
    <property type="evidence" value="ECO:0007669"/>
    <property type="project" value="TreeGrafter"/>
</dbReference>
<name>A0AAE3GET0_9PSEU</name>
<organism evidence="5 6">
    <name type="scientific">Goodfellowiella coeruleoviolacea</name>
    <dbReference type="NCBI Taxonomy" id="334858"/>
    <lineage>
        <taxon>Bacteria</taxon>
        <taxon>Bacillati</taxon>
        <taxon>Actinomycetota</taxon>
        <taxon>Actinomycetes</taxon>
        <taxon>Pseudonocardiales</taxon>
        <taxon>Pseudonocardiaceae</taxon>
        <taxon>Goodfellowiella</taxon>
    </lineage>
</organism>
<dbReference type="PIRSF" id="PIRSF000390">
    <property type="entry name" value="PLP_StrS"/>
    <property type="match status" value="1"/>
</dbReference>
<dbReference type="EMBL" id="JAMTCK010000008">
    <property type="protein sequence ID" value="MCP2166891.1"/>
    <property type="molecule type" value="Genomic_DNA"/>
</dbReference>
<dbReference type="InterPro" id="IPR015422">
    <property type="entry name" value="PyrdxlP-dep_Trfase_small"/>
</dbReference>
<evidence type="ECO:0000313" key="5">
    <source>
        <dbReference type="EMBL" id="MCP2166891.1"/>
    </source>
</evidence>
<dbReference type="Pfam" id="PF01041">
    <property type="entry name" value="DegT_DnrJ_EryC1"/>
    <property type="match status" value="1"/>
</dbReference>
<feature type="modified residue" description="N6-(pyridoxal phosphate)lysine" evidence="3">
    <location>
        <position position="204"/>
    </location>
</feature>
<evidence type="ECO:0000256" key="1">
    <source>
        <dbReference type="ARBA" id="ARBA00001933"/>
    </source>
</evidence>
<evidence type="ECO:0000313" key="6">
    <source>
        <dbReference type="Proteomes" id="UP001206128"/>
    </source>
</evidence>
<dbReference type="Gene3D" id="3.40.640.10">
    <property type="entry name" value="Type I PLP-dependent aspartate aminotransferase-like (Major domain)"/>
    <property type="match status" value="1"/>
</dbReference>
<dbReference type="GO" id="GO:0030170">
    <property type="term" value="F:pyridoxal phosphate binding"/>
    <property type="evidence" value="ECO:0007669"/>
    <property type="project" value="TreeGrafter"/>
</dbReference>
<accession>A0AAE3GET0</accession>
<dbReference type="Gene3D" id="3.90.1150.10">
    <property type="entry name" value="Aspartate Aminotransferase, domain 1"/>
    <property type="match status" value="1"/>
</dbReference>
<keyword evidence="6" id="KW-1185">Reference proteome</keyword>
<dbReference type="InterPro" id="IPR000653">
    <property type="entry name" value="DegT/StrS_aminotransferase"/>
</dbReference>
<dbReference type="PANTHER" id="PTHR30244:SF34">
    <property type="entry name" value="DTDP-4-AMINO-4,6-DIDEOXYGALACTOSE TRANSAMINASE"/>
    <property type="match status" value="1"/>
</dbReference>
<sequence length="450" mass="48146">MSDQLAMFGGRREVARAENTRERTGWPVVTEAEREAVLGVFDAGLYTSNDGGRGAVSGLQRDWAAYTGVRFCAAVANGTAALELSLAALGLEPGAEVLVPALTFIGSAIPVVRRLLVPVFVDVDPVTYTIDPAAAEAAITPRTRAIIAVHLHGLPADLTALRALADKHGLHLVEDAAQAQGARYRGRAVASFGDINAVSLNVVKNLPTCGEGGLVTTDDEELHERVVLHRQFGEDLRAGRDRDYISRVLAGNEKLSAVQAAFTRAQLSRLDANQAARDRGVRAFLARLAELPGVITPHCPPDRTHAWHILRLRFDPAAAGLPDVRPGAFRAVLARALKAEGVPVQPYQVVPLPGQPAFQRLAGFGGYPWRLPGVAPVSYRIEDHPVSLAVIEDSLTVQRVHLNPAAAPLLLRFADAFAKVWANLDVLAPVARAVDYRPPWQAATTTAVSA</sequence>
<evidence type="ECO:0000256" key="4">
    <source>
        <dbReference type="RuleBase" id="RU004508"/>
    </source>
</evidence>
<dbReference type="RefSeq" id="WP_253773209.1">
    <property type="nucleotide sequence ID" value="NZ_JAMTCK010000008.1"/>
</dbReference>
<comment type="cofactor">
    <cofactor evidence="1">
        <name>pyridoxal 5'-phosphate</name>
        <dbReference type="ChEBI" id="CHEBI:597326"/>
    </cofactor>
</comment>
<evidence type="ECO:0000256" key="2">
    <source>
        <dbReference type="PIRSR" id="PIRSR000390-1"/>
    </source>
</evidence>
<proteinExistence type="inferred from homology"/>
<protein>
    <submittedName>
        <fullName evidence="5">dTDP-4-amino-4,6-dideoxygalactose transaminase</fullName>
    </submittedName>
</protein>
<gene>
    <name evidence="5" type="ORF">LX83_003763</name>
</gene>
<dbReference type="AlphaFoldDB" id="A0AAE3GET0"/>
<reference evidence="5" key="1">
    <citation type="submission" date="2022-06" db="EMBL/GenBank/DDBJ databases">
        <title>Genomic Encyclopedia of Archaeal and Bacterial Type Strains, Phase II (KMG-II): from individual species to whole genera.</title>
        <authorList>
            <person name="Goeker M."/>
        </authorList>
    </citation>
    <scope>NUCLEOTIDE SEQUENCE</scope>
    <source>
        <strain evidence="5">DSM 43935</strain>
    </source>
</reference>
<comment type="similarity">
    <text evidence="4">Belongs to the DegT/DnrJ/EryC1 family.</text>
</comment>
<feature type="active site" description="Proton acceptor" evidence="2">
    <location>
        <position position="204"/>
    </location>
</feature>
<dbReference type="PANTHER" id="PTHR30244">
    <property type="entry name" value="TRANSAMINASE"/>
    <property type="match status" value="1"/>
</dbReference>
<dbReference type="GO" id="GO:0008483">
    <property type="term" value="F:transaminase activity"/>
    <property type="evidence" value="ECO:0007669"/>
    <property type="project" value="TreeGrafter"/>
</dbReference>
<comment type="caution">
    <text evidence="5">The sequence shown here is derived from an EMBL/GenBank/DDBJ whole genome shotgun (WGS) entry which is preliminary data.</text>
</comment>
<dbReference type="SUPFAM" id="SSF53383">
    <property type="entry name" value="PLP-dependent transferases"/>
    <property type="match status" value="1"/>
</dbReference>
<dbReference type="InterPro" id="IPR015424">
    <property type="entry name" value="PyrdxlP-dep_Trfase"/>
</dbReference>
<dbReference type="Proteomes" id="UP001206128">
    <property type="component" value="Unassembled WGS sequence"/>
</dbReference>